<evidence type="ECO:0000256" key="11">
    <source>
        <dbReference type="SAM" id="Phobius"/>
    </source>
</evidence>
<dbReference type="InterPro" id="IPR035897">
    <property type="entry name" value="Toll_tir_struct_dom_sf"/>
</dbReference>
<dbReference type="SMART" id="SM00369">
    <property type="entry name" value="LRR_TYP"/>
    <property type="match status" value="4"/>
</dbReference>
<keyword evidence="8 11" id="KW-0472">Membrane</keyword>
<evidence type="ECO:0000256" key="2">
    <source>
        <dbReference type="ARBA" id="ARBA00009634"/>
    </source>
</evidence>
<comment type="subcellular location">
    <subcellularLocation>
        <location evidence="1">Membrane</location>
        <topology evidence="1">Single-pass type I membrane protein</topology>
    </subcellularLocation>
</comment>
<comment type="caution">
    <text evidence="13">The sequence shown here is derived from an EMBL/GenBank/DDBJ whole genome shotgun (WGS) entry which is preliminary data.</text>
</comment>
<comment type="similarity">
    <text evidence="2">Belongs to the Toll-like receptor family.</text>
</comment>
<evidence type="ECO:0000259" key="12">
    <source>
        <dbReference type="PROSITE" id="PS50104"/>
    </source>
</evidence>
<dbReference type="GO" id="GO:0002224">
    <property type="term" value="P:toll-like receptor signaling pathway"/>
    <property type="evidence" value="ECO:0007669"/>
    <property type="project" value="InterPro"/>
</dbReference>
<evidence type="ECO:0000256" key="6">
    <source>
        <dbReference type="ARBA" id="ARBA00022737"/>
    </source>
</evidence>
<dbReference type="Gene3D" id="3.40.50.10140">
    <property type="entry name" value="Toll/interleukin-1 receptor homology (TIR) domain"/>
    <property type="match status" value="1"/>
</dbReference>
<dbReference type="SUPFAM" id="SSF52200">
    <property type="entry name" value="Toll/Interleukin receptor TIR domain"/>
    <property type="match status" value="1"/>
</dbReference>
<dbReference type="PROSITE" id="PS51450">
    <property type="entry name" value="LRR"/>
    <property type="match status" value="1"/>
</dbReference>
<name>A0AA88XU77_PINIB</name>
<dbReference type="Proteomes" id="UP001186944">
    <property type="component" value="Unassembled WGS sequence"/>
</dbReference>
<dbReference type="AlphaFoldDB" id="A0AA88XU77"/>
<dbReference type="InterPro" id="IPR000157">
    <property type="entry name" value="TIR_dom"/>
</dbReference>
<dbReference type="Pfam" id="PF01582">
    <property type="entry name" value="TIR"/>
    <property type="match status" value="1"/>
</dbReference>
<dbReference type="InterPro" id="IPR001611">
    <property type="entry name" value="Leu-rich_rpt"/>
</dbReference>
<dbReference type="Pfam" id="PF00560">
    <property type="entry name" value="LRR_1"/>
    <property type="match status" value="1"/>
</dbReference>
<dbReference type="PIRSF" id="PIRSF037595">
    <property type="entry name" value="Toll-like_receptor"/>
    <property type="match status" value="1"/>
</dbReference>
<sequence>MPDLQELNLEFNEIRHVEEGCFQELKSMVKLNISWNRLKSLDDLAMPSSLQSLDIRMNHYKEYPGSIQNLTHLRVLNIDIFTEFCFDQKFLSLTNLSNITFNPRSVFSLKNDSFEGLRNAPLREIKIDFTGYVRKPIEIDFLKPFQFLKRLRISMGGIFDILDIITYLHGLRYRTLEKMDISGNNWYTRRMHFLREKDLDNLMTMCVKEINIGYSYIYFFPFLDLLDSRLYKCLEKLIVEANRIIWSHEEVLGLVGLSSMKYLDVSVDRQCKDKIEPDVFTGVPSKSNGKYINVTSKFLRSLEYVDVSGIDMHVKMASLWFHYLGNYTIIFDMPNLKVLKAASTATQLCIYDGYFKGNLSTLDMSGWNCDQVNPKFIQRHNKLTFLNASFSGLGHFINRKKRVSLFQGLSELITLDISYNKIYQFNDNFFHDQNVTLKFLNLSHNKFTRISKAIRSLSNANFIDFSYNEIEYFEKQDRDIIDSLVNTNFNFEGNPFECSCKHIHSLVWINTSRNFGRLSCKDGDISDILTNIHFFRLKCLSEFWLDFSVVSVLFFIIVLVVVATGYRNKSLVIYLYIKARRVIKQVNNLKERNNYSYDAFVSYSHMDEDWVTGPLFRYLNNELSLKICIHHKDFIPSEPIAEEILRCIDSSRKSVFVITRHFLASDWSLFEMDLARRHVFQSDSDTILVILKDDIPVHEMPNMLRKIWWRIVCLKFPYNNDVSDIEMFWKKLAEVFIRE</sequence>
<protein>
    <recommendedName>
        <fullName evidence="12">TIR domain-containing protein</fullName>
    </recommendedName>
</protein>
<evidence type="ECO:0000256" key="7">
    <source>
        <dbReference type="ARBA" id="ARBA00022989"/>
    </source>
</evidence>
<dbReference type="SMART" id="SM00255">
    <property type="entry name" value="TIR"/>
    <property type="match status" value="1"/>
</dbReference>
<evidence type="ECO:0000256" key="5">
    <source>
        <dbReference type="ARBA" id="ARBA00022729"/>
    </source>
</evidence>
<feature type="domain" description="TIR" evidence="12">
    <location>
        <begin position="595"/>
        <end position="736"/>
    </location>
</feature>
<keyword evidence="6" id="KW-0677">Repeat</keyword>
<evidence type="ECO:0000256" key="3">
    <source>
        <dbReference type="ARBA" id="ARBA00022614"/>
    </source>
</evidence>
<evidence type="ECO:0000256" key="10">
    <source>
        <dbReference type="ARBA" id="ARBA00023180"/>
    </source>
</evidence>
<keyword evidence="10" id="KW-0325">Glycoprotein</keyword>
<dbReference type="GO" id="GO:0006955">
    <property type="term" value="P:immune response"/>
    <property type="evidence" value="ECO:0007669"/>
    <property type="project" value="InterPro"/>
</dbReference>
<keyword evidence="14" id="KW-1185">Reference proteome</keyword>
<evidence type="ECO:0000256" key="8">
    <source>
        <dbReference type="ARBA" id="ARBA00023136"/>
    </source>
</evidence>
<keyword evidence="9" id="KW-0675">Receptor</keyword>
<dbReference type="PANTHER" id="PTHR24365:SF541">
    <property type="entry name" value="PROTEIN TOLL-RELATED"/>
    <property type="match status" value="1"/>
</dbReference>
<proteinExistence type="inferred from homology"/>
<keyword evidence="5" id="KW-0732">Signal</keyword>
<organism evidence="13 14">
    <name type="scientific">Pinctada imbricata</name>
    <name type="common">Atlantic pearl-oyster</name>
    <name type="synonym">Pinctada martensii</name>
    <dbReference type="NCBI Taxonomy" id="66713"/>
    <lineage>
        <taxon>Eukaryota</taxon>
        <taxon>Metazoa</taxon>
        <taxon>Spiralia</taxon>
        <taxon>Lophotrochozoa</taxon>
        <taxon>Mollusca</taxon>
        <taxon>Bivalvia</taxon>
        <taxon>Autobranchia</taxon>
        <taxon>Pteriomorphia</taxon>
        <taxon>Pterioida</taxon>
        <taxon>Pterioidea</taxon>
        <taxon>Pteriidae</taxon>
        <taxon>Pinctada</taxon>
    </lineage>
</organism>
<reference evidence="13" key="1">
    <citation type="submission" date="2019-08" db="EMBL/GenBank/DDBJ databases">
        <title>The improved chromosome-level genome for the pearl oyster Pinctada fucata martensii using PacBio sequencing and Hi-C.</title>
        <authorList>
            <person name="Zheng Z."/>
        </authorList>
    </citation>
    <scope>NUCLEOTIDE SEQUENCE</scope>
    <source>
        <strain evidence="13">ZZ-2019</strain>
        <tissue evidence="13">Adductor muscle</tissue>
    </source>
</reference>
<evidence type="ECO:0000256" key="4">
    <source>
        <dbReference type="ARBA" id="ARBA00022692"/>
    </source>
</evidence>
<dbReference type="InterPro" id="IPR003591">
    <property type="entry name" value="Leu-rich_rpt_typical-subtyp"/>
</dbReference>
<feature type="transmembrane region" description="Helical" evidence="11">
    <location>
        <begin position="543"/>
        <end position="566"/>
    </location>
</feature>
<gene>
    <name evidence="13" type="ORF">FSP39_024118</name>
</gene>
<accession>A0AA88XU77</accession>
<dbReference type="SUPFAM" id="SSF52058">
    <property type="entry name" value="L domain-like"/>
    <property type="match status" value="1"/>
</dbReference>
<keyword evidence="4 11" id="KW-0812">Transmembrane</keyword>
<dbReference type="Pfam" id="PF13855">
    <property type="entry name" value="LRR_8"/>
    <property type="match status" value="1"/>
</dbReference>
<dbReference type="Gene3D" id="3.80.10.10">
    <property type="entry name" value="Ribonuclease Inhibitor"/>
    <property type="match status" value="2"/>
</dbReference>
<dbReference type="InterPro" id="IPR032675">
    <property type="entry name" value="LRR_dom_sf"/>
</dbReference>
<dbReference type="PROSITE" id="PS50104">
    <property type="entry name" value="TIR"/>
    <property type="match status" value="1"/>
</dbReference>
<keyword evidence="7 11" id="KW-1133">Transmembrane helix</keyword>
<dbReference type="InterPro" id="IPR017241">
    <property type="entry name" value="Toll-like_receptor"/>
</dbReference>
<evidence type="ECO:0000256" key="9">
    <source>
        <dbReference type="ARBA" id="ARBA00023170"/>
    </source>
</evidence>
<dbReference type="PRINTS" id="PR01537">
    <property type="entry name" value="INTRLKN1R1F"/>
</dbReference>
<evidence type="ECO:0000256" key="1">
    <source>
        <dbReference type="ARBA" id="ARBA00004479"/>
    </source>
</evidence>
<evidence type="ECO:0000313" key="13">
    <source>
        <dbReference type="EMBL" id="KAK3088817.1"/>
    </source>
</evidence>
<dbReference type="PANTHER" id="PTHR24365">
    <property type="entry name" value="TOLL-LIKE RECEPTOR"/>
    <property type="match status" value="1"/>
</dbReference>
<evidence type="ECO:0000313" key="14">
    <source>
        <dbReference type="Proteomes" id="UP001186944"/>
    </source>
</evidence>
<keyword evidence="3" id="KW-0433">Leucine-rich repeat</keyword>
<dbReference type="GO" id="GO:0004888">
    <property type="term" value="F:transmembrane signaling receptor activity"/>
    <property type="evidence" value="ECO:0007669"/>
    <property type="project" value="InterPro"/>
</dbReference>
<dbReference type="GO" id="GO:0005886">
    <property type="term" value="C:plasma membrane"/>
    <property type="evidence" value="ECO:0007669"/>
    <property type="project" value="TreeGrafter"/>
</dbReference>
<dbReference type="EMBL" id="VSWD01000011">
    <property type="protein sequence ID" value="KAK3088817.1"/>
    <property type="molecule type" value="Genomic_DNA"/>
</dbReference>